<dbReference type="Proteomes" id="UP000076512">
    <property type="component" value="Unassembled WGS sequence"/>
</dbReference>
<dbReference type="RefSeq" id="WP_067582522.1">
    <property type="nucleotide sequence ID" value="NZ_JABMCZ010000001.1"/>
</dbReference>
<dbReference type="STRING" id="455432.AWN90_18235"/>
<dbReference type="Pfam" id="PF23359">
    <property type="entry name" value="Lsr2_DNA-bd"/>
    <property type="match status" value="1"/>
</dbReference>
<name>A0A0U1Z2A6_9NOCA</name>
<evidence type="ECO:0000313" key="7">
    <source>
        <dbReference type="Proteomes" id="UP000076512"/>
    </source>
</evidence>
<keyword evidence="1" id="KW-0238">DNA-binding</keyword>
<dbReference type="OrthoDB" id="4113332at2"/>
<feature type="domain" description="Lsr2 DNA-binding" evidence="4">
    <location>
        <begin position="84"/>
        <end position="117"/>
    </location>
</feature>
<feature type="compositionally biased region" description="Basic residues" evidence="2">
    <location>
        <begin position="60"/>
        <end position="70"/>
    </location>
</feature>
<gene>
    <name evidence="5" type="primary">nbrR4</name>
    <name evidence="6" type="ORF">AWN90_18235</name>
</gene>
<dbReference type="AlphaFoldDB" id="A0A0U1Z2A6"/>
<dbReference type="Pfam" id="PF11774">
    <property type="entry name" value="Lsr2"/>
    <property type="match status" value="1"/>
</dbReference>
<dbReference type="Gene3D" id="3.30.60.230">
    <property type="entry name" value="Lsr2, dimerization domain"/>
    <property type="match status" value="1"/>
</dbReference>
<reference evidence="6 7" key="3">
    <citation type="submission" date="2016-04" db="EMBL/GenBank/DDBJ databases">
        <authorList>
            <person name="Evans L.H."/>
            <person name="Alamgir A."/>
            <person name="Owens N."/>
            <person name="Weber N.D."/>
            <person name="Virtaneva K."/>
            <person name="Barbian K."/>
            <person name="Babar A."/>
            <person name="Rosenke K."/>
        </authorList>
    </citation>
    <scope>NUCLEOTIDE SEQUENCE [LARGE SCALE GENOMIC DNA]</scope>
    <source>
        <strain evidence="6 7">IFM 0406</strain>
    </source>
</reference>
<dbReference type="GO" id="GO:0003677">
    <property type="term" value="F:DNA binding"/>
    <property type="evidence" value="ECO:0007669"/>
    <property type="project" value="UniProtKB-KW"/>
</dbReference>
<dbReference type="EMBL" id="KP161205">
    <property type="protein sequence ID" value="AJO72707.1"/>
    <property type="molecule type" value="Genomic_DNA"/>
</dbReference>
<dbReference type="InterPro" id="IPR055370">
    <property type="entry name" value="Lsr2_DNA-bd"/>
</dbReference>
<evidence type="ECO:0000256" key="2">
    <source>
        <dbReference type="SAM" id="MobiDB-lite"/>
    </source>
</evidence>
<dbReference type="InterPro" id="IPR036625">
    <property type="entry name" value="E3-bd_dom_sf"/>
</dbReference>
<dbReference type="InterPro" id="IPR024412">
    <property type="entry name" value="Lsr2_dim_dom"/>
</dbReference>
<evidence type="ECO:0000313" key="6">
    <source>
        <dbReference type="EMBL" id="KZM75332.1"/>
    </source>
</evidence>
<accession>A0A0U1Z2A6</accession>
<evidence type="ECO:0000313" key="5">
    <source>
        <dbReference type="EMBL" id="AJO72707.1"/>
    </source>
</evidence>
<dbReference type="EMBL" id="LWGR01000003">
    <property type="protein sequence ID" value="KZM75332.1"/>
    <property type="molecule type" value="Genomic_DNA"/>
</dbReference>
<sequence>MAQKTVVETYDDVSGERIDTTIVPNPTISFAIDGVEYEIELGAKNRDKFYATFDPYTKVARRTGGRRSNRKPAGASNGSGGLSKAELSKIRDWAQENGRTAPARGRLPKELVEAYRQSNS</sequence>
<reference evidence="5" key="1">
    <citation type="submission" date="2014-11" db="EMBL/GenBank/DDBJ databases">
        <authorList>
            <person name="Zhu J."/>
            <person name="Qi W."/>
            <person name="Song R."/>
        </authorList>
    </citation>
    <scope>NUCLEOTIDE SEQUENCE</scope>
    <source>
        <strain evidence="5">IFM 0406</strain>
    </source>
</reference>
<keyword evidence="7" id="KW-1185">Reference proteome</keyword>
<dbReference type="GO" id="GO:0016746">
    <property type="term" value="F:acyltransferase activity"/>
    <property type="evidence" value="ECO:0007669"/>
    <property type="project" value="InterPro"/>
</dbReference>
<evidence type="ECO:0000259" key="3">
    <source>
        <dbReference type="Pfam" id="PF11774"/>
    </source>
</evidence>
<proteinExistence type="predicted"/>
<organism evidence="5">
    <name type="scientific">Nocardia terpenica</name>
    <dbReference type="NCBI Taxonomy" id="455432"/>
    <lineage>
        <taxon>Bacteria</taxon>
        <taxon>Bacillati</taxon>
        <taxon>Actinomycetota</taxon>
        <taxon>Actinomycetes</taxon>
        <taxon>Mycobacteriales</taxon>
        <taxon>Nocardiaceae</taxon>
        <taxon>Nocardia</taxon>
    </lineage>
</organism>
<evidence type="ECO:0000259" key="4">
    <source>
        <dbReference type="Pfam" id="PF23359"/>
    </source>
</evidence>
<feature type="domain" description="Lsr2 dimerization" evidence="3">
    <location>
        <begin position="1"/>
        <end position="64"/>
    </location>
</feature>
<evidence type="ECO:0000256" key="1">
    <source>
        <dbReference type="ARBA" id="ARBA00023125"/>
    </source>
</evidence>
<feature type="region of interest" description="Disordered" evidence="2">
    <location>
        <begin position="60"/>
        <end position="120"/>
    </location>
</feature>
<reference evidence="5" key="2">
    <citation type="journal article" date="2016" name="Org. Biomol. Chem.">
        <title>Target-specific identification and characterization of the putative gene cluster for brasilinolide biosynthesis revealing the mechanistic insights and combinatorial synthetic utility of 2-deoxy-l-fucose biosynthetic enzymes.</title>
        <authorList>
            <person name="Chiu H.T."/>
            <person name="Weng C.P."/>
            <person name="Lin Y.C."/>
            <person name="Chen K.H."/>
        </authorList>
    </citation>
    <scope>NUCLEOTIDE SEQUENCE</scope>
    <source>
        <strain evidence="5">IFM 0406</strain>
    </source>
</reference>
<dbReference type="Gene3D" id="4.10.320.10">
    <property type="entry name" value="E3-binding domain"/>
    <property type="match status" value="1"/>
</dbReference>
<dbReference type="InterPro" id="IPR042261">
    <property type="entry name" value="Lsr2-like_dimerization"/>
</dbReference>
<protein>
    <submittedName>
        <fullName evidence="5">Lsr2-like protein</fullName>
    </submittedName>
</protein>